<sequence length="432" mass="49257">MEFQSTHQHLRSQSLTVYNDGFGLVKEIRAVPTNKEVTEIQFMNLSPKIEVGSILVEGLHVLEQSYTSDLVSKAILLEKYIDEIIMVKNEKLNNSVEVRLLSSSDHIIGERMDTGEIILDPSGQLVFPALPEGLLTRPALVCQIKSNESDSEVGISYLTQGIEWRANYVAKVNGSTLDLTGWFQLTNTSGMSFSISRLKLAAGKVNRYINTEPLFAQSKVFSEGESAPSFHEYSLADAHVYSVDRPVTISNKQTKQISFLNIMKVVFRKLYKVDAHSNQAKVVIEFDNLETNKLGIPLPQGILKVYHQDKNGEMEFSGEDTFKNTAVQQKISLTIGRAFDIVSESWEKQRVRSGHFDCITYMYQVHNRKSEHVRVDVKHEVFEQMWEMESSSHDYELKQSNELEFRVHISSGKTVEVEFTYKVDRRMVEQLK</sequence>
<dbReference type="RefSeq" id="WP_065527438.1">
    <property type="nucleotide sequence ID" value="NZ_CP016543.2"/>
</dbReference>
<organism evidence="1 2">
    <name type="scientific">Planococcus donghaensis</name>
    <dbReference type="NCBI Taxonomy" id="414778"/>
    <lineage>
        <taxon>Bacteria</taxon>
        <taxon>Bacillati</taxon>
        <taxon>Bacillota</taxon>
        <taxon>Bacilli</taxon>
        <taxon>Bacillales</taxon>
        <taxon>Caryophanaceae</taxon>
        <taxon>Planococcus</taxon>
    </lineage>
</organism>
<dbReference type="KEGG" id="pdg:BCM40_14545"/>
<accession>A0A1C7EKJ0</accession>
<dbReference type="Proteomes" id="UP000092495">
    <property type="component" value="Chromosome"/>
</dbReference>
<protein>
    <submittedName>
        <fullName evidence="1">DUF4139 domain-containing protein</fullName>
    </submittedName>
</protein>
<evidence type="ECO:0000313" key="1">
    <source>
        <dbReference type="EMBL" id="ANU24494.1"/>
    </source>
</evidence>
<keyword evidence="2" id="KW-1185">Reference proteome</keyword>
<dbReference type="STRING" id="414778.BCM40_14545"/>
<dbReference type="PANTHER" id="PTHR38075:SF1">
    <property type="entry name" value="DUF4139 DOMAIN-CONTAINING PROTEIN"/>
    <property type="match status" value="1"/>
</dbReference>
<dbReference type="EMBL" id="CP016543">
    <property type="protein sequence ID" value="ANU24494.1"/>
    <property type="molecule type" value="Genomic_DNA"/>
</dbReference>
<gene>
    <name evidence="1" type="ORF">BCM40_14545</name>
</gene>
<reference evidence="1" key="1">
    <citation type="submission" date="2016-10" db="EMBL/GenBank/DDBJ databases">
        <authorList>
            <person name="See-Too W.S."/>
        </authorList>
    </citation>
    <scope>NUCLEOTIDE SEQUENCE</scope>
    <source>
        <strain evidence="1">DSM 22276</strain>
    </source>
</reference>
<dbReference type="OrthoDB" id="9783078at2"/>
<dbReference type="PANTHER" id="PTHR38075">
    <property type="entry name" value="DUF4139 DOMAIN-CONTAINING PROTEIN"/>
    <property type="match status" value="1"/>
</dbReference>
<name>A0A1C7EKJ0_9BACL</name>
<evidence type="ECO:0000313" key="2">
    <source>
        <dbReference type="Proteomes" id="UP000092495"/>
    </source>
</evidence>
<dbReference type="AlphaFoldDB" id="A0A1C7EKJ0"/>
<proteinExistence type="predicted"/>